<evidence type="ECO:0000259" key="7">
    <source>
        <dbReference type="PROSITE" id="PS50850"/>
    </source>
</evidence>
<feature type="transmembrane region" description="Helical" evidence="6">
    <location>
        <begin position="107"/>
        <end position="128"/>
    </location>
</feature>
<proteinExistence type="predicted"/>
<sequence>MWTGVHDKGFRDRRRSSLGRAGATSRRDGLRRPCAIAPSIETLITVRLVQGVAGAMMLPQGLGILRDNLAPRDLTKALAIFGPVLGLGGVLGPVLGGALVDWNLFGLGWRLVFLVNVPVGLAALVFAWRLVPRGVGVRKLRVDVVGAVFVAAASALLVLPLNEGQAAGWPLWTWLSLSAAALGYVGFALWQRRVVRLDPRTSTRGWPPRSVAPTSTSARARSG</sequence>
<feature type="transmembrane region" description="Helical" evidence="6">
    <location>
        <begin position="48"/>
        <end position="65"/>
    </location>
</feature>
<feature type="transmembrane region" description="Helical" evidence="6">
    <location>
        <begin position="171"/>
        <end position="190"/>
    </location>
</feature>
<dbReference type="EMBL" id="CP016174">
    <property type="protein sequence ID" value="ANN16052.1"/>
    <property type="molecule type" value="Genomic_DNA"/>
</dbReference>
<evidence type="ECO:0000256" key="6">
    <source>
        <dbReference type="SAM" id="Phobius"/>
    </source>
</evidence>
<evidence type="ECO:0000256" key="3">
    <source>
        <dbReference type="ARBA" id="ARBA00022989"/>
    </source>
</evidence>
<feature type="transmembrane region" description="Helical" evidence="6">
    <location>
        <begin position="140"/>
        <end position="159"/>
    </location>
</feature>
<dbReference type="GO" id="GO:0005886">
    <property type="term" value="C:plasma membrane"/>
    <property type="evidence" value="ECO:0007669"/>
    <property type="project" value="UniProtKB-SubCell"/>
</dbReference>
<dbReference type="Pfam" id="PF07690">
    <property type="entry name" value="MFS_1"/>
    <property type="match status" value="1"/>
</dbReference>
<keyword evidence="2 6" id="KW-0812">Transmembrane</keyword>
<evidence type="ECO:0000256" key="4">
    <source>
        <dbReference type="ARBA" id="ARBA00023136"/>
    </source>
</evidence>
<dbReference type="PANTHER" id="PTHR42718:SF39">
    <property type="entry name" value="ACTINORHODIN TRANSPORTER-RELATED"/>
    <property type="match status" value="1"/>
</dbReference>
<evidence type="ECO:0000313" key="8">
    <source>
        <dbReference type="EMBL" id="ANN16052.1"/>
    </source>
</evidence>
<dbReference type="InterPro" id="IPR020846">
    <property type="entry name" value="MFS_dom"/>
</dbReference>
<keyword evidence="9" id="KW-1185">Reference proteome</keyword>
<reference evidence="8 9" key="1">
    <citation type="journal article" date="2015" name="Genome Announc.">
        <title>Draft Genome Sequence of Norvancomycin-Producing Strain Amycolatopsis orientalis CPCC200066.</title>
        <authorList>
            <person name="Lei X."/>
            <person name="Yuan F."/>
            <person name="Shi Y."/>
            <person name="Li X."/>
            <person name="Wang L."/>
            <person name="Hong B."/>
        </authorList>
    </citation>
    <scope>NUCLEOTIDE SEQUENCE [LARGE SCALE GENOMIC DNA]</scope>
    <source>
        <strain evidence="8 9">B-37</strain>
    </source>
</reference>
<gene>
    <name evidence="8" type="ORF">SD37_10635</name>
</gene>
<feature type="compositionally biased region" description="Basic and acidic residues" evidence="5">
    <location>
        <begin position="1"/>
        <end position="10"/>
    </location>
</feature>
<dbReference type="PANTHER" id="PTHR42718">
    <property type="entry name" value="MAJOR FACILITATOR SUPERFAMILY MULTIDRUG TRANSPORTER MFSC"/>
    <property type="match status" value="1"/>
</dbReference>
<feature type="domain" description="Major facilitator superfamily (MFS) profile" evidence="7">
    <location>
        <begin position="1"/>
        <end position="223"/>
    </location>
</feature>
<dbReference type="InterPro" id="IPR036259">
    <property type="entry name" value="MFS_trans_sf"/>
</dbReference>
<keyword evidence="3 6" id="KW-1133">Transmembrane helix</keyword>
<protein>
    <recommendedName>
        <fullName evidence="7">Major facilitator superfamily (MFS) profile domain-containing protein</fullName>
    </recommendedName>
</protein>
<feature type="region of interest" description="Disordered" evidence="5">
    <location>
        <begin position="200"/>
        <end position="223"/>
    </location>
</feature>
<feature type="region of interest" description="Disordered" evidence="5">
    <location>
        <begin position="1"/>
        <end position="26"/>
    </location>
</feature>
<keyword evidence="4 6" id="KW-0472">Membrane</keyword>
<dbReference type="RefSeq" id="WP_044851055.1">
    <property type="nucleotide sequence ID" value="NZ_CP016174.1"/>
</dbReference>
<evidence type="ECO:0000313" key="9">
    <source>
        <dbReference type="Proteomes" id="UP000093695"/>
    </source>
</evidence>
<comment type="subcellular location">
    <subcellularLocation>
        <location evidence="1">Cell membrane</location>
        <topology evidence="1">Multi-pass membrane protein</topology>
    </subcellularLocation>
</comment>
<feature type="compositionally biased region" description="Polar residues" evidence="5">
    <location>
        <begin position="212"/>
        <end position="223"/>
    </location>
</feature>
<evidence type="ECO:0000256" key="2">
    <source>
        <dbReference type="ARBA" id="ARBA00022692"/>
    </source>
</evidence>
<dbReference type="AlphaFoldDB" id="A0A193BV08"/>
<feature type="transmembrane region" description="Helical" evidence="6">
    <location>
        <begin position="77"/>
        <end position="95"/>
    </location>
</feature>
<dbReference type="Proteomes" id="UP000093695">
    <property type="component" value="Chromosome"/>
</dbReference>
<evidence type="ECO:0000256" key="5">
    <source>
        <dbReference type="SAM" id="MobiDB-lite"/>
    </source>
</evidence>
<name>A0A193BV08_AMYOR</name>
<dbReference type="GO" id="GO:0022857">
    <property type="term" value="F:transmembrane transporter activity"/>
    <property type="evidence" value="ECO:0007669"/>
    <property type="project" value="InterPro"/>
</dbReference>
<evidence type="ECO:0000256" key="1">
    <source>
        <dbReference type="ARBA" id="ARBA00004651"/>
    </source>
</evidence>
<dbReference type="Gene3D" id="1.20.1720.10">
    <property type="entry name" value="Multidrug resistance protein D"/>
    <property type="match status" value="1"/>
</dbReference>
<dbReference type="STRING" id="31958.SD37_10635"/>
<dbReference type="SUPFAM" id="SSF103473">
    <property type="entry name" value="MFS general substrate transporter"/>
    <property type="match status" value="1"/>
</dbReference>
<organism evidence="8 9">
    <name type="scientific">Amycolatopsis orientalis</name>
    <name type="common">Nocardia orientalis</name>
    <dbReference type="NCBI Taxonomy" id="31958"/>
    <lineage>
        <taxon>Bacteria</taxon>
        <taxon>Bacillati</taxon>
        <taxon>Actinomycetota</taxon>
        <taxon>Actinomycetes</taxon>
        <taxon>Pseudonocardiales</taxon>
        <taxon>Pseudonocardiaceae</taxon>
        <taxon>Amycolatopsis</taxon>
    </lineage>
</organism>
<dbReference type="PROSITE" id="PS50850">
    <property type="entry name" value="MFS"/>
    <property type="match status" value="1"/>
</dbReference>
<dbReference type="KEGG" id="aori:SD37_10635"/>
<dbReference type="InterPro" id="IPR011701">
    <property type="entry name" value="MFS"/>
</dbReference>
<accession>A0A193BV08</accession>